<dbReference type="AlphaFoldDB" id="A0A6P8BGN0"/>
<feature type="region of interest" description="Disordered" evidence="1">
    <location>
        <begin position="168"/>
        <end position="194"/>
    </location>
</feature>
<evidence type="ECO:0000313" key="3">
    <source>
        <dbReference type="RefSeq" id="XP_030986443.1"/>
    </source>
</evidence>
<feature type="compositionally biased region" description="Polar residues" evidence="1">
    <location>
        <begin position="242"/>
        <end position="263"/>
    </location>
</feature>
<reference evidence="3" key="2">
    <citation type="submission" date="2019-10" db="EMBL/GenBank/DDBJ databases">
        <authorList>
            <consortium name="NCBI Genome Project"/>
        </authorList>
    </citation>
    <scope>NUCLEOTIDE SEQUENCE</scope>
    <source>
        <strain evidence="3">NI907</strain>
    </source>
</reference>
<evidence type="ECO:0000313" key="2">
    <source>
        <dbReference type="Proteomes" id="UP000515153"/>
    </source>
</evidence>
<feature type="region of interest" description="Disordered" evidence="1">
    <location>
        <begin position="79"/>
        <end position="144"/>
    </location>
</feature>
<gene>
    <name evidence="3" type="ORF">PgNI_00787</name>
</gene>
<dbReference type="PANTHER" id="PTHR38166:SF1">
    <property type="entry name" value="C2H2-TYPE DOMAIN-CONTAINING PROTEIN"/>
    <property type="match status" value="1"/>
</dbReference>
<dbReference type="PANTHER" id="PTHR38166">
    <property type="entry name" value="C2H2-TYPE DOMAIN-CONTAINING PROTEIN-RELATED"/>
    <property type="match status" value="1"/>
</dbReference>
<feature type="region of interest" description="Disordered" evidence="1">
    <location>
        <begin position="496"/>
        <end position="521"/>
    </location>
</feature>
<evidence type="ECO:0008006" key="4">
    <source>
        <dbReference type="Google" id="ProtNLM"/>
    </source>
</evidence>
<dbReference type="GeneID" id="41955778"/>
<name>A0A6P8BGN0_PYRGI</name>
<dbReference type="RefSeq" id="XP_030986443.1">
    <property type="nucleotide sequence ID" value="XM_031120864.1"/>
</dbReference>
<protein>
    <recommendedName>
        <fullName evidence="4">C2H2-type domain-containing protein</fullName>
    </recommendedName>
</protein>
<organism evidence="2 3">
    <name type="scientific">Pyricularia grisea</name>
    <name type="common">Crabgrass-specific blast fungus</name>
    <name type="synonym">Magnaporthe grisea</name>
    <dbReference type="NCBI Taxonomy" id="148305"/>
    <lineage>
        <taxon>Eukaryota</taxon>
        <taxon>Fungi</taxon>
        <taxon>Dikarya</taxon>
        <taxon>Ascomycota</taxon>
        <taxon>Pezizomycotina</taxon>
        <taxon>Sordariomycetes</taxon>
        <taxon>Sordariomycetidae</taxon>
        <taxon>Magnaporthales</taxon>
        <taxon>Pyriculariaceae</taxon>
        <taxon>Pyricularia</taxon>
    </lineage>
</organism>
<feature type="region of interest" description="Disordered" evidence="1">
    <location>
        <begin position="234"/>
        <end position="311"/>
    </location>
</feature>
<feature type="compositionally biased region" description="Basic and acidic residues" evidence="1">
    <location>
        <begin position="369"/>
        <end position="389"/>
    </location>
</feature>
<dbReference type="Proteomes" id="UP000515153">
    <property type="component" value="Unplaced"/>
</dbReference>
<dbReference type="OrthoDB" id="4161727at2759"/>
<feature type="region of interest" description="Disordered" evidence="1">
    <location>
        <begin position="369"/>
        <end position="390"/>
    </location>
</feature>
<keyword evidence="2" id="KW-1185">Reference proteome</keyword>
<feature type="compositionally biased region" description="Polar residues" evidence="1">
    <location>
        <begin position="93"/>
        <end position="143"/>
    </location>
</feature>
<proteinExistence type="predicted"/>
<dbReference type="KEGG" id="pgri:PgNI_00787"/>
<accession>A0A6P8BGN0</accession>
<reference evidence="3" key="1">
    <citation type="journal article" date="2019" name="Mol. Biol. Evol.">
        <title>Blast fungal genomes show frequent chromosomal changes, gene gains and losses, and effector gene turnover.</title>
        <authorList>
            <person name="Gomez Luciano L.B."/>
            <person name="Jason Tsai I."/>
            <person name="Chuma I."/>
            <person name="Tosa Y."/>
            <person name="Chen Y.H."/>
            <person name="Li J.Y."/>
            <person name="Li M.Y."/>
            <person name="Jade Lu M.Y."/>
            <person name="Nakayashiki H."/>
            <person name="Li W.H."/>
        </authorList>
    </citation>
    <scope>NUCLEOTIDE SEQUENCE</scope>
    <source>
        <strain evidence="3">NI907</strain>
    </source>
</reference>
<reference evidence="3" key="3">
    <citation type="submission" date="2025-08" db="UniProtKB">
        <authorList>
            <consortium name="RefSeq"/>
        </authorList>
    </citation>
    <scope>IDENTIFICATION</scope>
    <source>
        <strain evidence="3">NI907</strain>
    </source>
</reference>
<sequence>MKASPLLVVKPLDLRSPYNSFYQATSHLSSINSFGGSGSAISTAFRKPPTFYFSSACSRHFGGDDQSMVKGSEDKLKSYFAQSTGRQRRRDGSSPSESQARSTVNNQRSPLTSHNSDRSGTNVDSSKTAIYSSQRSPTSSLKSHSPLEALAKAASQSRSCYDEFDTLSGHGSDCSTSSRSTRLSIASSTTSVASTYPERMWRQKKKELVDKLMVHFFEYFRPWIEENFGIESCSNGEHEGGSRSQNSQSTGQDGKPANSTPTTSRKRQQRHSHDDDSEMNPSDGEDNKGNGGRRNNKRAKKDSGDTQQRKYACPYYKNDPQAFKNHRACRIPGFSSTARLKEHLYRKHAKPEYQCNRCLEDLGSYQELENHQRSDDPCVKKTSKKDTRLSRAQVQDLKTKKLDLTEQERWEDIYRKIFPGEPLPKSPYYDGELTELENLGEFLDKEFPPLYREVLENEVDLMMGGMEAELKDRLVDKVPSLFRKLLQEYCHQNSLNNQQHRDGDNKASIPRPCRDSNTNTHTITENYGMVRDHSPQLTSTTAVPVGNQPSNVDFASQQFMDELGGNLFYDLIDNFDEGLENNAFDYATYGTSNGEGAAF</sequence>
<evidence type="ECO:0000256" key="1">
    <source>
        <dbReference type="SAM" id="MobiDB-lite"/>
    </source>
</evidence>